<protein>
    <submittedName>
        <fullName evidence="5">Beta-1,4-N-acetylglucosamine oligosaccharide 3-O-carbamoyltransferase NolO</fullName>
    </submittedName>
</protein>
<dbReference type="AlphaFoldDB" id="A0A1C4TVS5"/>
<dbReference type="InterPro" id="IPR003696">
    <property type="entry name" value="Carbtransf_dom"/>
</dbReference>
<evidence type="ECO:0000259" key="4">
    <source>
        <dbReference type="Pfam" id="PF16861"/>
    </source>
</evidence>
<dbReference type="Pfam" id="PF16861">
    <property type="entry name" value="Carbam_trans_C"/>
    <property type="match status" value="1"/>
</dbReference>
<dbReference type="InterPro" id="IPR031730">
    <property type="entry name" value="Carbam_trans_C"/>
</dbReference>
<comment type="similarity">
    <text evidence="1">Belongs to the NodU/CmcH family.</text>
</comment>
<dbReference type="GO" id="GO:0016740">
    <property type="term" value="F:transferase activity"/>
    <property type="evidence" value="ECO:0007669"/>
    <property type="project" value="UniProtKB-KW"/>
</dbReference>
<reference evidence="5 6" key="1">
    <citation type="submission" date="2016-06" db="EMBL/GenBank/DDBJ databases">
        <authorList>
            <person name="Kjaerup R.B."/>
            <person name="Dalgaard T.S."/>
            <person name="Juul-Madsen H.R."/>
        </authorList>
    </citation>
    <scope>NUCLEOTIDE SEQUENCE [LARGE SCALE GENOMIC DNA]</scope>
    <source>
        <strain evidence="5 6">DSM 45626</strain>
    </source>
</reference>
<evidence type="ECO:0000313" key="6">
    <source>
        <dbReference type="Proteomes" id="UP000199375"/>
    </source>
</evidence>
<dbReference type="RefSeq" id="WP_091274101.1">
    <property type="nucleotide sequence ID" value="NZ_FMCW01000001.1"/>
</dbReference>
<dbReference type="Proteomes" id="UP000199375">
    <property type="component" value="Unassembled WGS sequence"/>
</dbReference>
<dbReference type="EMBL" id="FMCW01000001">
    <property type="protein sequence ID" value="SCE63506.1"/>
    <property type="molecule type" value="Genomic_DNA"/>
</dbReference>
<organism evidence="5 6">
    <name type="scientific">Micromonospora haikouensis</name>
    <dbReference type="NCBI Taxonomy" id="686309"/>
    <lineage>
        <taxon>Bacteria</taxon>
        <taxon>Bacillati</taxon>
        <taxon>Actinomycetota</taxon>
        <taxon>Actinomycetes</taxon>
        <taxon>Micromonosporales</taxon>
        <taxon>Micromonosporaceae</taxon>
        <taxon>Micromonospora</taxon>
    </lineage>
</organism>
<feature type="region of interest" description="Disordered" evidence="2">
    <location>
        <begin position="588"/>
        <end position="607"/>
    </location>
</feature>
<feature type="compositionally biased region" description="Gly residues" evidence="2">
    <location>
        <begin position="588"/>
        <end position="597"/>
    </location>
</feature>
<name>A0A1C4TVS5_9ACTN</name>
<dbReference type="PANTHER" id="PTHR34847:SF1">
    <property type="entry name" value="NODULATION PROTEIN U"/>
    <property type="match status" value="1"/>
</dbReference>
<sequence length="607" mass="65770">MLTLGFSGLDRGTALKRAILGDGWRREQRIVQGLDSAAALVDETGVIAAAAQERYDGDKGTGRFPHDAIDACLRAAGATMRDVEVVAHGFRYEPSPVWRLDHLATRWYEEVYAQRVQRDTFRAHYPPAVAEPRFVHVRHHVAHAASSYYLSGFDEALVVVADGMGEQESLTVFEGRGASLDQCGSYPIMSSLGILYSVFTHYLGFQPGMDEYKVMGLAPYGDRQRYRGPLDEFVRLDADGRFAVPLLSANKSPMERETHQGVLRRLEEKLGPAREPDVELAQHHMDVAAALQDALERTLLHVLTEYRRRTGLRRLCLAGGVALNCSANGVILRSGLFDEVFVQPAAGDDGTALGAALAALREARPAAPAGMDMPYWGDDLADADVAAALRDLGPGFAVARHAEEDLVRETVALIEGGATVALCQGRMEFGPRALGNRSILADPRSPTMRAHLNTVVKQREEFRPFAPAVPVEDAATYFDIPPGTQAAFRHMLMVTGVREPYRDRLPAVTHVDGSARVQVVQRESAPLFWGLLREMGRRTGLPVLVNTSFNLRGQPIVRTPAEAVATFARSTLDALVLGDHLVRRTGTGAGAGAGTGADAGHDAGSAA</sequence>
<dbReference type="Gene3D" id="3.30.420.40">
    <property type="match status" value="2"/>
</dbReference>
<dbReference type="InterPro" id="IPR051338">
    <property type="entry name" value="NodU/CmcH_Carbamoyltrnsfr"/>
</dbReference>
<dbReference type="InterPro" id="IPR038152">
    <property type="entry name" value="Carbam_trans_C_sf"/>
</dbReference>
<evidence type="ECO:0000313" key="5">
    <source>
        <dbReference type="EMBL" id="SCE63506.1"/>
    </source>
</evidence>
<gene>
    <name evidence="5" type="ORF">GA0070558_10123</name>
</gene>
<evidence type="ECO:0000259" key="3">
    <source>
        <dbReference type="Pfam" id="PF02543"/>
    </source>
</evidence>
<evidence type="ECO:0000256" key="2">
    <source>
        <dbReference type="SAM" id="MobiDB-lite"/>
    </source>
</evidence>
<feature type="domain" description="Carbamoyltransferase" evidence="3">
    <location>
        <begin position="35"/>
        <end position="357"/>
    </location>
</feature>
<evidence type="ECO:0000256" key="1">
    <source>
        <dbReference type="ARBA" id="ARBA00006129"/>
    </source>
</evidence>
<dbReference type="Pfam" id="PF02543">
    <property type="entry name" value="Carbam_trans_N"/>
    <property type="match status" value="1"/>
</dbReference>
<dbReference type="SUPFAM" id="SSF53067">
    <property type="entry name" value="Actin-like ATPase domain"/>
    <property type="match status" value="1"/>
</dbReference>
<feature type="domain" description="Carbamoyltransferase C-terminal" evidence="4">
    <location>
        <begin position="413"/>
        <end position="584"/>
    </location>
</feature>
<dbReference type="InterPro" id="IPR043129">
    <property type="entry name" value="ATPase_NBD"/>
</dbReference>
<dbReference type="PANTHER" id="PTHR34847">
    <property type="entry name" value="NODULATION PROTEIN U"/>
    <property type="match status" value="1"/>
</dbReference>
<proteinExistence type="inferred from homology"/>
<keyword evidence="5" id="KW-0808">Transferase</keyword>
<accession>A0A1C4TVS5</accession>
<feature type="compositionally biased region" description="Low complexity" evidence="2">
    <location>
        <begin position="598"/>
        <end position="607"/>
    </location>
</feature>
<dbReference type="Gene3D" id="3.90.870.20">
    <property type="entry name" value="Carbamoyltransferase, C-terminal domain"/>
    <property type="match status" value="1"/>
</dbReference>